<evidence type="ECO:0000313" key="1">
    <source>
        <dbReference type="EMBL" id="CAB4666780.1"/>
    </source>
</evidence>
<name>A0A6J6LXZ9_9ZZZZ</name>
<dbReference type="EMBL" id="CAEZXA010000013">
    <property type="protein sequence ID" value="CAB4666780.1"/>
    <property type="molecule type" value="Genomic_DNA"/>
</dbReference>
<protein>
    <submittedName>
        <fullName evidence="1">Unannotated protein</fullName>
    </submittedName>
</protein>
<accession>A0A6J6LXZ9</accession>
<dbReference type="AlphaFoldDB" id="A0A6J6LXZ9"/>
<reference evidence="1" key="1">
    <citation type="submission" date="2020-05" db="EMBL/GenBank/DDBJ databases">
        <authorList>
            <person name="Chiriac C."/>
            <person name="Salcher M."/>
            <person name="Ghai R."/>
            <person name="Kavagutti S V."/>
        </authorList>
    </citation>
    <scope>NUCLEOTIDE SEQUENCE</scope>
</reference>
<gene>
    <name evidence="1" type="ORF">UFOPK2334_00286</name>
</gene>
<organism evidence="1">
    <name type="scientific">freshwater metagenome</name>
    <dbReference type="NCBI Taxonomy" id="449393"/>
    <lineage>
        <taxon>unclassified sequences</taxon>
        <taxon>metagenomes</taxon>
        <taxon>ecological metagenomes</taxon>
    </lineage>
</organism>
<proteinExistence type="predicted"/>
<sequence>MSSTGHLLVVGGGTGSNPVGAANNSLSFCRENFIASEQIPQSSAIVAVIDSRSNRGNGIARHSA</sequence>